<dbReference type="Proteomes" id="UP000479114">
    <property type="component" value="Chromosome"/>
</dbReference>
<reference evidence="1 2" key="1">
    <citation type="submission" date="2020-02" db="EMBL/GenBank/DDBJ databases">
        <title>Paenibacillus sp. nov., isolated from rhizosphere soil of tomato.</title>
        <authorList>
            <person name="Weon H.-Y."/>
            <person name="Lee S.A."/>
        </authorList>
    </citation>
    <scope>NUCLEOTIDE SEQUENCE [LARGE SCALE GENOMIC DNA]</scope>
    <source>
        <strain evidence="1 2">14171R-81</strain>
    </source>
</reference>
<dbReference type="RefSeq" id="WP_162639635.1">
    <property type="nucleotide sequence ID" value="NZ_CP048286.1"/>
</dbReference>
<protein>
    <submittedName>
        <fullName evidence="1">Uncharacterized protein</fullName>
    </submittedName>
</protein>
<proteinExistence type="predicted"/>
<dbReference type="AlphaFoldDB" id="A0A6C0NY11"/>
<sequence>MTTTIKAAMGKVKITPEEPAPLQGYDPDTNIADPRSDVLDDLYARILIVDDGKARSVIVGIDCCLSNEEVVRVADPGGKPGVYRAFIPTFPSGTRAAWAAAAGVPEASVSVNPTHTHTAPAQFQEKILSGITAAIASLRQRLVPVTLQACTGQSGISAFRRPHLNADLSVSIHRDFTLVRLVKEDGEPLGYMINFAVHPTAVRNSTSRISADIVGLAMSELEAEAEEGIVALFLQGFSGDVCPLYGDNGPKEDTYPAVRAGARVFSEELKEAMNRLTDVRPGAIKAVQTECAYPTREGFYASELSVRLSGIAFGDIALLSVSGEVFNAYADRIKENSPFPYTLTCGVANGYAGYIPSHTAFRDGLGGYEMNTTPYADDVEARFLADVEELLAALKQQQ</sequence>
<keyword evidence="2" id="KW-1185">Reference proteome</keyword>
<accession>A0A6C0NY11</accession>
<name>A0A6C0NY11_9BACL</name>
<gene>
    <name evidence="1" type="ORF">GZH47_08155</name>
</gene>
<evidence type="ECO:0000313" key="1">
    <source>
        <dbReference type="EMBL" id="QHW30826.1"/>
    </source>
</evidence>
<organism evidence="1 2">
    <name type="scientific">Paenibacillus rhizovicinus</name>
    <dbReference type="NCBI Taxonomy" id="2704463"/>
    <lineage>
        <taxon>Bacteria</taxon>
        <taxon>Bacillati</taxon>
        <taxon>Bacillota</taxon>
        <taxon>Bacilli</taxon>
        <taxon>Bacillales</taxon>
        <taxon>Paenibacillaceae</taxon>
        <taxon>Paenibacillus</taxon>
    </lineage>
</organism>
<dbReference type="EMBL" id="CP048286">
    <property type="protein sequence ID" value="QHW30826.1"/>
    <property type="molecule type" value="Genomic_DNA"/>
</dbReference>
<dbReference type="KEGG" id="prz:GZH47_08155"/>
<evidence type="ECO:0000313" key="2">
    <source>
        <dbReference type="Proteomes" id="UP000479114"/>
    </source>
</evidence>